<dbReference type="PRINTS" id="PR00368">
    <property type="entry name" value="FADPNR"/>
</dbReference>
<dbReference type="AlphaFoldDB" id="A0A523UT45"/>
<keyword evidence="1" id="KW-0560">Oxidoreductase</keyword>
<dbReference type="Proteomes" id="UP000320679">
    <property type="component" value="Unassembled WGS sequence"/>
</dbReference>
<dbReference type="InterPro" id="IPR051691">
    <property type="entry name" value="Metab_Enz_Cyan_OpOx_G3PDH"/>
</dbReference>
<reference evidence="3 4" key="1">
    <citation type="submission" date="2019-03" db="EMBL/GenBank/DDBJ databases">
        <title>Metabolic potential of uncultured bacteria and archaea associated with petroleum seepage in deep-sea sediments.</title>
        <authorList>
            <person name="Dong X."/>
            <person name="Hubert C."/>
        </authorList>
    </citation>
    <scope>NUCLEOTIDE SEQUENCE [LARGE SCALE GENOMIC DNA]</scope>
    <source>
        <strain evidence="3">E29_bin78</strain>
    </source>
</reference>
<dbReference type="GO" id="GO:0016491">
    <property type="term" value="F:oxidoreductase activity"/>
    <property type="evidence" value="ECO:0007669"/>
    <property type="project" value="UniProtKB-KW"/>
</dbReference>
<accession>A0A523UT45</accession>
<dbReference type="SUPFAM" id="SSF51905">
    <property type="entry name" value="FAD/NAD(P)-binding domain"/>
    <property type="match status" value="1"/>
</dbReference>
<evidence type="ECO:0000259" key="2">
    <source>
        <dbReference type="Pfam" id="PF07992"/>
    </source>
</evidence>
<name>A0A523UT45_UNCAE</name>
<evidence type="ECO:0000313" key="4">
    <source>
        <dbReference type="Proteomes" id="UP000320679"/>
    </source>
</evidence>
<comment type="caution">
    <text evidence="3">The sequence shown here is derived from an EMBL/GenBank/DDBJ whole genome shotgun (WGS) entry which is preliminary data.</text>
</comment>
<dbReference type="InterPro" id="IPR036188">
    <property type="entry name" value="FAD/NAD-bd_sf"/>
</dbReference>
<protein>
    <submittedName>
        <fullName evidence="3">FAD-binding protein</fullName>
    </submittedName>
</protein>
<organism evidence="3 4">
    <name type="scientific">Aerophobetes bacterium</name>
    <dbReference type="NCBI Taxonomy" id="2030807"/>
    <lineage>
        <taxon>Bacteria</taxon>
        <taxon>Candidatus Aerophobota</taxon>
    </lineage>
</organism>
<dbReference type="Pfam" id="PF07992">
    <property type="entry name" value="Pyr_redox_2"/>
    <property type="match status" value="1"/>
</dbReference>
<gene>
    <name evidence="3" type="ORF">E3J59_03570</name>
</gene>
<evidence type="ECO:0000256" key="1">
    <source>
        <dbReference type="ARBA" id="ARBA00023002"/>
    </source>
</evidence>
<dbReference type="PANTHER" id="PTHR42949:SF3">
    <property type="entry name" value="ANAEROBIC GLYCEROL-3-PHOSPHATE DEHYDROGENASE SUBUNIT B"/>
    <property type="match status" value="1"/>
</dbReference>
<feature type="domain" description="FAD/NAD(P)-binding" evidence="2">
    <location>
        <begin position="5"/>
        <end position="307"/>
    </location>
</feature>
<dbReference type="PROSITE" id="PS51257">
    <property type="entry name" value="PROKAR_LIPOPROTEIN"/>
    <property type="match status" value="1"/>
</dbReference>
<dbReference type="InterPro" id="IPR023753">
    <property type="entry name" value="FAD/NAD-binding_dom"/>
</dbReference>
<dbReference type="PANTHER" id="PTHR42949">
    <property type="entry name" value="ANAEROBIC GLYCEROL-3-PHOSPHATE DEHYDROGENASE SUBUNIT B"/>
    <property type="match status" value="1"/>
</dbReference>
<proteinExistence type="predicted"/>
<dbReference type="EMBL" id="SOJK01000155">
    <property type="protein sequence ID" value="TET45733.1"/>
    <property type="molecule type" value="Genomic_DNA"/>
</dbReference>
<dbReference type="PRINTS" id="PR00469">
    <property type="entry name" value="PNDRDTASEII"/>
</dbReference>
<sequence length="366" mass="39017">MKRCDVIVIGSGPAGLSCSIEATGSRAEVILIDENGRPGGQLFKQVHKFFGSKQHKAGVRGFDIGLQLLEQVNKLGVNTLLNTVAYGIFEEKTVGIIKNEKIEMIQGKKILLATGAIENPIVFPGWTLPGVMGAGAAQTMINIHRVLPGKRFVILGSGNVGLIISYQLLQAGASVVAVVEAAPKIGGYQVHASKIRRAGVPVYTSCTIKEVKGGKEVEEVVIVKLDNSWRPIKSTERSLTADCVCIAGGLHPSIELAQMAGCTLGFSPELGGHLPIHNENMETTVDGIYVAGDNAGVEEASTAMEEGKLAGMDMAQKLGYLSQDEALGKKEEIRESLLALRSGPFACLSHRAKSEIIQKVTINREH</sequence>
<evidence type="ECO:0000313" key="3">
    <source>
        <dbReference type="EMBL" id="TET45733.1"/>
    </source>
</evidence>
<dbReference type="Gene3D" id="3.50.50.60">
    <property type="entry name" value="FAD/NAD(P)-binding domain"/>
    <property type="match status" value="2"/>
</dbReference>